<organism evidence="1 2">
    <name type="scientific">Persea americana</name>
    <name type="common">Avocado</name>
    <dbReference type="NCBI Taxonomy" id="3435"/>
    <lineage>
        <taxon>Eukaryota</taxon>
        <taxon>Viridiplantae</taxon>
        <taxon>Streptophyta</taxon>
        <taxon>Embryophyta</taxon>
        <taxon>Tracheophyta</taxon>
        <taxon>Spermatophyta</taxon>
        <taxon>Magnoliopsida</taxon>
        <taxon>Magnoliidae</taxon>
        <taxon>Laurales</taxon>
        <taxon>Lauraceae</taxon>
        <taxon>Persea</taxon>
    </lineage>
</organism>
<proteinExistence type="predicted"/>
<evidence type="ECO:0000313" key="2">
    <source>
        <dbReference type="Proteomes" id="UP001234297"/>
    </source>
</evidence>
<accession>A0ACC2MPW5</accession>
<keyword evidence="2" id="KW-1185">Reference proteome</keyword>
<sequence length="1069" mass="119243">MGMETPVHSPRLSDSRVSFNGCYEPPGASRRVHSSKNTTKVTDDFEIKLNGNIDDIEQFHSPPSVPINLRVMPDQDIIGNSRSTQPTLERCVPLSAFNCTMDNFLGEETDFWRNMDRNEEKWNARLSFLDDDLFDERKDGKAWRNQPFQVGSDSDYFLGARKYEMSDYGLQDSYLLKERDAEPDWDELNISESPRQCCKHFTSGKEYDFLTLQEERYPVVRSSSDFRSISNQPLWSPLATKDEGDDVSLLSEESCSSSAVRGKKIKNSASNLMKKLKLSKKSHGNEHWKSLGDNVQNLFAKEMLHAKLDGPREEKNLKGAGHCMRTPSFLRSRNSSYMKELSKVQRVSEPTESMLFEEQRTSVSMDLDLRLSPLHGTCGGIDNTSLQYMFCSEPPFDSFLVPELFPDTGLSHKRSKSKKPFDHAPYGRPFSEKAVAKSPMDPVSYDSDIFSSTKLWEPDPPTPEAEAKPPYSSSVSDLQKDIGIPGLSGQHSVNGDGDELRSQSADCMQDMKEPQNEVSVKNSVFPLGNQKAVVVADFKDSCSKSENMKDGTPERTESPKGGISSEAADEPSSARKENAVKLESCINDKKCNNESGNTVQYRSTDKDAGTENSGSVRINIQKKALCTRNQSYGVMLESYVLQLLCVQKREDARYGRLSQSKSEGMQDCFLALKAGYAQEAGAAAILIADNWIEALPLITMDTPDEENASAEYLQSISIPSALISKTLGDSIKKAISSGEMVNINLDWHESTPHPDKHVQYEFWTSSNDECGPKSQCINHGRYCAPDPEQGFSRWYDGRDVVVENLRQICLFKVANESGKPWLWWDYVTDFAIRCPMKEKKYNKECADRVIKSLGLNLKKIDKCMGDPNADAENPVLKAEQDAQNDKDSRGDVIILPMLVINNRQYRGKLDKGAVLKAICAGFQKTTELAVCLSADITVNLAMRGNIEVQEISSSIPANLAYANQLGLRGSASKSRDSPPQSVRSSSTINAAGPGKPLRLVYCDERGKFHMDPEAIATLQFVKGPIDVVSVCCRACQGKSYILNQEFTAWRWSGVVGFEKKGFEACSEET</sequence>
<comment type="caution">
    <text evidence="1">The sequence shown here is derived from an EMBL/GenBank/DDBJ whole genome shotgun (WGS) entry which is preliminary data.</text>
</comment>
<protein>
    <submittedName>
        <fullName evidence="1">Uncharacterized protein</fullName>
    </submittedName>
</protein>
<name>A0ACC2MPW5_PERAE</name>
<reference evidence="1 2" key="1">
    <citation type="journal article" date="2022" name="Hortic Res">
        <title>A haplotype resolved chromosomal level avocado genome allows analysis of novel avocado genes.</title>
        <authorList>
            <person name="Nath O."/>
            <person name="Fletcher S.J."/>
            <person name="Hayward A."/>
            <person name="Shaw L.M."/>
            <person name="Masouleh A.K."/>
            <person name="Furtado A."/>
            <person name="Henry R.J."/>
            <person name="Mitter N."/>
        </authorList>
    </citation>
    <scope>NUCLEOTIDE SEQUENCE [LARGE SCALE GENOMIC DNA]</scope>
    <source>
        <strain evidence="2">cv. Hass</strain>
    </source>
</reference>
<gene>
    <name evidence="1" type="ORF">MRB53_000807</name>
</gene>
<evidence type="ECO:0000313" key="1">
    <source>
        <dbReference type="EMBL" id="KAJ8647784.1"/>
    </source>
</evidence>
<dbReference type="EMBL" id="CM056809">
    <property type="protein sequence ID" value="KAJ8647784.1"/>
    <property type="molecule type" value="Genomic_DNA"/>
</dbReference>
<dbReference type="Proteomes" id="UP001234297">
    <property type="component" value="Chromosome 1"/>
</dbReference>